<organism evidence="1 2">
    <name type="scientific">Metapseudomonas otitidis</name>
    <dbReference type="NCBI Taxonomy" id="319939"/>
    <lineage>
        <taxon>Bacteria</taxon>
        <taxon>Pseudomonadati</taxon>
        <taxon>Pseudomonadota</taxon>
        <taxon>Gammaproteobacteria</taxon>
        <taxon>Pseudomonadales</taxon>
        <taxon>Pseudomonadaceae</taxon>
        <taxon>Metapseudomonas</taxon>
    </lineage>
</organism>
<protein>
    <submittedName>
        <fullName evidence="1">Uncharacterized protein</fullName>
    </submittedName>
</protein>
<dbReference type="GeneID" id="57397535"/>
<dbReference type="EMBL" id="AP022642">
    <property type="protein sequence ID" value="BCA28339.1"/>
    <property type="molecule type" value="Genomic_DNA"/>
</dbReference>
<evidence type="ECO:0000313" key="2">
    <source>
        <dbReference type="Proteomes" id="UP000501237"/>
    </source>
</evidence>
<proteinExistence type="predicted"/>
<sequence>MGLQIKAFERLTRLEVAFDEEDDPVDPKTGERLVYSLCAFVTMPDRAEGLEDQGFYKAENSMRFSAGSYGGYHYWRDALARMVGYAPAPIETIPADEVRFPYYHGAIAARSGPFFELIHFSDCHGTIGPVVSVKLARDFAEWEERARQYEAANANLAGFFFSQYQLWNKAFQMAANGGAVDFR</sequence>
<evidence type="ECO:0000313" key="1">
    <source>
        <dbReference type="EMBL" id="BCA28339.1"/>
    </source>
</evidence>
<reference evidence="1 2" key="1">
    <citation type="journal article" date="2020" name="Microbiol. Resour. Announc.">
        <title>Complete genome sequence of Pseudomonas otitidis strain MrB4, isolated from Lake Biwa in Japan.</title>
        <authorList>
            <person name="Miyazaki K."/>
            <person name="Hase E."/>
            <person name="Maruya T."/>
        </authorList>
    </citation>
    <scope>NUCLEOTIDE SEQUENCE [LARGE SCALE GENOMIC DNA]</scope>
    <source>
        <strain evidence="1 2">MrB4</strain>
    </source>
</reference>
<name>A0A679GL98_9GAMM</name>
<dbReference type="KEGG" id="poj:PtoMrB4_23160"/>
<dbReference type="RefSeq" id="WP_172433333.1">
    <property type="nucleotide sequence ID" value="NZ_AP022642.1"/>
</dbReference>
<gene>
    <name evidence="1" type="ORF">PtoMrB4_23160</name>
</gene>
<dbReference type="AlphaFoldDB" id="A0A679GL98"/>
<accession>A0A679GL98</accession>
<dbReference type="Proteomes" id="UP000501237">
    <property type="component" value="Chromosome"/>
</dbReference>